<evidence type="ECO:0000313" key="3">
    <source>
        <dbReference type="WBParaSite" id="HPBE_0001266901-mRNA-1"/>
    </source>
</evidence>
<sequence>MRIRIFKDTLTICVTQPIAESTMTAVPVFRSAYVPIEVTSDDDDVLRRYLCCLLIKKSPKLILGLIGTASLRSIRREEVIKSLLSGNNDLHQSIVKALDAYNRVSETLGDAHTRVHLLF</sequence>
<accession>A0A183FW86</accession>
<evidence type="ECO:0000313" key="1">
    <source>
        <dbReference type="EMBL" id="VDO93123.1"/>
    </source>
</evidence>
<keyword evidence="2" id="KW-1185">Reference proteome</keyword>
<name>A0A183FW86_HELPZ</name>
<gene>
    <name evidence="1" type="ORF">HPBE_LOCUS12670</name>
</gene>
<reference evidence="1 2" key="1">
    <citation type="submission" date="2018-11" db="EMBL/GenBank/DDBJ databases">
        <authorList>
            <consortium name="Pathogen Informatics"/>
        </authorList>
    </citation>
    <scope>NUCLEOTIDE SEQUENCE [LARGE SCALE GENOMIC DNA]</scope>
</reference>
<dbReference type="AlphaFoldDB" id="A0A183FW86"/>
<dbReference type="Proteomes" id="UP000050761">
    <property type="component" value="Unassembled WGS sequence"/>
</dbReference>
<protein>
    <submittedName>
        <fullName evidence="1 3">Uncharacterized protein</fullName>
    </submittedName>
</protein>
<organism evidence="2 3">
    <name type="scientific">Heligmosomoides polygyrus</name>
    <name type="common">Parasitic roundworm</name>
    <dbReference type="NCBI Taxonomy" id="6339"/>
    <lineage>
        <taxon>Eukaryota</taxon>
        <taxon>Metazoa</taxon>
        <taxon>Ecdysozoa</taxon>
        <taxon>Nematoda</taxon>
        <taxon>Chromadorea</taxon>
        <taxon>Rhabditida</taxon>
        <taxon>Rhabditina</taxon>
        <taxon>Rhabditomorpha</taxon>
        <taxon>Strongyloidea</taxon>
        <taxon>Heligmosomidae</taxon>
        <taxon>Heligmosomoides</taxon>
    </lineage>
</organism>
<dbReference type="EMBL" id="UZAH01027590">
    <property type="protein sequence ID" value="VDO93123.1"/>
    <property type="molecule type" value="Genomic_DNA"/>
</dbReference>
<dbReference type="WBParaSite" id="HPBE_0001266901-mRNA-1">
    <property type="protein sequence ID" value="HPBE_0001266901-mRNA-1"/>
    <property type="gene ID" value="HPBE_0001266901"/>
</dbReference>
<accession>A0A3P8ANS7</accession>
<proteinExistence type="predicted"/>
<reference evidence="3" key="2">
    <citation type="submission" date="2019-09" db="UniProtKB">
        <authorList>
            <consortium name="WormBaseParasite"/>
        </authorList>
    </citation>
    <scope>IDENTIFICATION</scope>
</reference>
<evidence type="ECO:0000313" key="2">
    <source>
        <dbReference type="Proteomes" id="UP000050761"/>
    </source>
</evidence>